<dbReference type="PATRIC" id="fig|797114.5.peg.3742"/>
<keyword evidence="3" id="KW-1185">Reference proteome</keyword>
<accession>M0CGU8</accession>
<name>M0CGU8_9EURY</name>
<protein>
    <recommendedName>
        <fullName evidence="4">DUF371 domain-containing protein</fullName>
    </recommendedName>
</protein>
<reference evidence="2 3" key="1">
    <citation type="journal article" date="2014" name="PLoS Genet.">
        <title>Phylogenetically driven sequencing of extremely halophilic archaea reveals strategies for static and dynamic osmo-response.</title>
        <authorList>
            <person name="Becker E.A."/>
            <person name="Seitzer P.M."/>
            <person name="Tritt A."/>
            <person name="Larsen D."/>
            <person name="Krusor M."/>
            <person name="Yao A.I."/>
            <person name="Wu D."/>
            <person name="Madern D."/>
            <person name="Eisen J.A."/>
            <person name="Darling A.E."/>
            <person name="Facciotti M.T."/>
        </authorList>
    </citation>
    <scope>NUCLEOTIDE SEQUENCE [LARGE SCALE GENOMIC DNA]</scope>
    <source>
        <strain evidence="2 3">2-9-1</strain>
    </source>
</reference>
<gene>
    <name evidence="2" type="ORF">C475_18348</name>
</gene>
<feature type="region of interest" description="Disordered" evidence="1">
    <location>
        <begin position="1"/>
        <end position="22"/>
    </location>
</feature>
<comment type="caution">
    <text evidence="2">The sequence shown here is derived from an EMBL/GenBank/DDBJ whole genome shotgun (WGS) entry which is preliminary data.</text>
</comment>
<evidence type="ECO:0000313" key="2">
    <source>
        <dbReference type="EMBL" id="ELZ22500.1"/>
    </source>
</evidence>
<dbReference type="Gene3D" id="2.60.120.630">
    <property type="entry name" value="mth639 domain like"/>
    <property type="match status" value="1"/>
</dbReference>
<evidence type="ECO:0000256" key="1">
    <source>
        <dbReference type="SAM" id="MobiDB-lite"/>
    </source>
</evidence>
<dbReference type="STRING" id="797114.C475_18348"/>
<proteinExistence type="predicted"/>
<dbReference type="PANTHER" id="PTHR40696">
    <property type="entry name" value="DUF371 FAMILY PROTEIN"/>
    <property type="match status" value="1"/>
</dbReference>
<evidence type="ECO:0008006" key="4">
    <source>
        <dbReference type="Google" id="ProtNLM"/>
    </source>
</evidence>
<dbReference type="PANTHER" id="PTHR40696:SF1">
    <property type="entry name" value="DUF371 DOMAIN-CONTAINING PROTEIN"/>
    <property type="match status" value="1"/>
</dbReference>
<dbReference type="OrthoDB" id="9265at2157"/>
<dbReference type="Proteomes" id="UP000011626">
    <property type="component" value="Unassembled WGS sequence"/>
</dbReference>
<sequence>MSDDAAVGGSGTADESAAERDGGKLVEVVRAQGHENVTAEHVSTLEFTSDDFLTPAGDCILAIEADRVPTDFDDAFVEACQAHGATITATIEAGGHTHEVTGRGHPDFSFENERSHVIRTSDYVDDRTVLVGASGAAADVDRELVAALADGADATLTLEVEPA</sequence>
<dbReference type="EMBL" id="AOIU01000036">
    <property type="protein sequence ID" value="ELZ22500.1"/>
    <property type="molecule type" value="Genomic_DNA"/>
</dbReference>
<evidence type="ECO:0000313" key="3">
    <source>
        <dbReference type="Proteomes" id="UP000011626"/>
    </source>
</evidence>
<dbReference type="eggNOG" id="arCOG04171">
    <property type="taxonomic scope" value="Archaea"/>
</dbReference>
<dbReference type="Pfam" id="PF04027">
    <property type="entry name" value="DUF371"/>
    <property type="match status" value="1"/>
</dbReference>
<organism evidence="2 3">
    <name type="scientific">Halosimplex carlsbadense 2-9-1</name>
    <dbReference type="NCBI Taxonomy" id="797114"/>
    <lineage>
        <taxon>Archaea</taxon>
        <taxon>Methanobacteriati</taxon>
        <taxon>Methanobacteriota</taxon>
        <taxon>Stenosarchaea group</taxon>
        <taxon>Halobacteria</taxon>
        <taxon>Halobacteriales</taxon>
        <taxon>Haloarculaceae</taxon>
        <taxon>Halosimplex</taxon>
    </lineage>
</organism>
<dbReference type="RefSeq" id="WP_006885336.1">
    <property type="nucleotide sequence ID" value="NZ_AOIU01000036.1"/>
</dbReference>
<dbReference type="InterPro" id="IPR023131">
    <property type="entry name" value="Mth639-like_dom_sf"/>
</dbReference>
<dbReference type="InterPro" id="IPR007171">
    <property type="entry name" value="DUF371"/>
</dbReference>
<dbReference type="AlphaFoldDB" id="M0CGU8"/>